<dbReference type="Gene3D" id="6.10.140.190">
    <property type="match status" value="1"/>
</dbReference>
<name>A0ABY5JPX5_9BACI</name>
<dbReference type="InterPro" id="IPR036390">
    <property type="entry name" value="WH_DNA-bd_sf"/>
</dbReference>
<reference evidence="3" key="1">
    <citation type="submission" date="2022-07" db="EMBL/GenBank/DDBJ databases">
        <title>FELIX.</title>
        <authorList>
            <person name="Wan K.H."/>
            <person name="Park S."/>
            <person name="Lawrence Q."/>
            <person name="Eichenberger J.P."/>
            <person name="Booth B.W."/>
            <person name="Piaggio A.J."/>
            <person name="Chandler J.C."/>
            <person name="Franklin A.B."/>
            <person name="Celniker S.E."/>
        </authorList>
    </citation>
    <scope>NUCLEOTIDE SEQUENCE</scope>
    <source>
        <strain evidence="3">QA-1986 374</strain>
    </source>
</reference>
<evidence type="ECO:0000259" key="2">
    <source>
        <dbReference type="Pfam" id="PF10400"/>
    </source>
</evidence>
<evidence type="ECO:0000313" key="3">
    <source>
        <dbReference type="EMBL" id="UUI01136.1"/>
    </source>
</evidence>
<proteinExistence type="predicted"/>
<dbReference type="Pfam" id="PF03551">
    <property type="entry name" value="PadR"/>
    <property type="match status" value="1"/>
</dbReference>
<dbReference type="PANTHER" id="PTHR43252">
    <property type="entry name" value="TRANSCRIPTIONAL REGULATOR YQJI"/>
    <property type="match status" value="1"/>
</dbReference>
<evidence type="ECO:0000313" key="4">
    <source>
        <dbReference type="Proteomes" id="UP001059773"/>
    </source>
</evidence>
<protein>
    <submittedName>
        <fullName evidence="3">PadR family transcriptional regulator</fullName>
    </submittedName>
</protein>
<keyword evidence="4" id="KW-1185">Reference proteome</keyword>
<dbReference type="PANTHER" id="PTHR43252:SF6">
    <property type="entry name" value="NEGATIVE TRANSCRIPTION REGULATOR PADR"/>
    <property type="match status" value="1"/>
</dbReference>
<dbReference type="EMBL" id="CP101914">
    <property type="protein sequence ID" value="UUI01136.1"/>
    <property type="molecule type" value="Genomic_DNA"/>
</dbReference>
<dbReference type="InterPro" id="IPR036388">
    <property type="entry name" value="WH-like_DNA-bd_sf"/>
</dbReference>
<feature type="domain" description="Transcription regulator PadR N-terminal" evidence="1">
    <location>
        <begin position="8"/>
        <end position="80"/>
    </location>
</feature>
<dbReference type="InterPro" id="IPR005149">
    <property type="entry name" value="Tscrpt_reg_PadR_N"/>
</dbReference>
<organism evidence="3 4">
    <name type="scientific">Oceanobacillus jeddahense</name>
    <dbReference type="NCBI Taxonomy" id="1462527"/>
    <lineage>
        <taxon>Bacteria</taxon>
        <taxon>Bacillati</taxon>
        <taxon>Bacillota</taxon>
        <taxon>Bacilli</taxon>
        <taxon>Bacillales</taxon>
        <taxon>Bacillaceae</taxon>
        <taxon>Oceanobacillus</taxon>
    </lineage>
</organism>
<dbReference type="Proteomes" id="UP001059773">
    <property type="component" value="Chromosome"/>
</dbReference>
<dbReference type="SUPFAM" id="SSF46785">
    <property type="entry name" value="Winged helix' DNA-binding domain"/>
    <property type="match status" value="1"/>
</dbReference>
<dbReference type="Pfam" id="PF10400">
    <property type="entry name" value="Vir_act_alpha_C"/>
    <property type="match status" value="1"/>
</dbReference>
<dbReference type="RefSeq" id="WP_256706567.1">
    <property type="nucleotide sequence ID" value="NZ_CP101914.1"/>
</dbReference>
<evidence type="ECO:0000259" key="1">
    <source>
        <dbReference type="Pfam" id="PF03551"/>
    </source>
</evidence>
<dbReference type="Gene3D" id="1.10.10.10">
    <property type="entry name" value="Winged helix-like DNA-binding domain superfamily/Winged helix DNA-binding domain"/>
    <property type="match status" value="1"/>
</dbReference>
<gene>
    <name evidence="3" type="ORF">NP439_13805</name>
</gene>
<accession>A0ABY5JPX5</accession>
<feature type="domain" description="Transcription regulator PadR C-terminal" evidence="2">
    <location>
        <begin position="95"/>
        <end position="177"/>
    </location>
</feature>
<sequence length="179" mass="21102">MNQSHYLLLGLLANSPKTGFEIKKVMDQNQNFYWKIGYNQIYPYLKKLETEQLVIKSEASSNKGPKQNIYSITRDGMNALFNWLEENLKSTPSFRNEVLLRLNFGHYTDIKNNIALITNYKQIIAERLDSLKSIQKEVEQNWSSHQNYMYWILTLEYGVNISQAEMDWCSFTLNKLKEV</sequence>
<dbReference type="InterPro" id="IPR018309">
    <property type="entry name" value="Tscrpt_reg_PadR_C"/>
</dbReference>